<organism evidence="2 3">
    <name type="scientific">Rothia aeria</name>
    <dbReference type="NCBI Taxonomy" id="172042"/>
    <lineage>
        <taxon>Bacteria</taxon>
        <taxon>Bacillati</taxon>
        <taxon>Actinomycetota</taxon>
        <taxon>Actinomycetes</taxon>
        <taxon>Micrococcales</taxon>
        <taxon>Micrococcaceae</taxon>
        <taxon>Rothia</taxon>
    </lineage>
</organism>
<sequence>MEKLIPTLICVAVVALCFFGIWRGWKSRLKRQSTMFGSLKDVPERYDGLEADAAFEGEYVSTTMFGDALNRVGFDQLGFKTKSTLLIYSDGIIFTRNGAKDLWIPAKKLAVITTGQGIAGKVVERDGLLLIGWTLDGHRVQTGFRTRYASQKAEALARLRGIAPEAVDTLAGWSAAKDSVS</sequence>
<dbReference type="Proteomes" id="UP000250241">
    <property type="component" value="Chromosome"/>
</dbReference>
<dbReference type="EMBL" id="AP017895">
    <property type="protein sequence ID" value="BAV88177.1"/>
    <property type="molecule type" value="Genomic_DNA"/>
</dbReference>
<keyword evidence="3" id="KW-1185">Reference proteome</keyword>
<dbReference type="AlphaFoldDB" id="A0A2Z5R0C8"/>
<dbReference type="Pfam" id="PF25362">
    <property type="entry name" value="bPH_11"/>
    <property type="match status" value="1"/>
</dbReference>
<name>A0A2Z5R0C8_9MICC</name>
<evidence type="ECO:0000313" key="3">
    <source>
        <dbReference type="Proteomes" id="UP000250241"/>
    </source>
</evidence>
<dbReference type="KEGG" id="raj:RA11412_1878"/>
<feature type="domain" description="PH" evidence="1">
    <location>
        <begin position="38"/>
        <end position="157"/>
    </location>
</feature>
<proteinExistence type="predicted"/>
<dbReference type="RefSeq" id="WP_128087805.1">
    <property type="nucleotide sequence ID" value="NZ_CBDEQU010000071.1"/>
</dbReference>
<evidence type="ECO:0000259" key="1">
    <source>
        <dbReference type="Pfam" id="PF25362"/>
    </source>
</evidence>
<accession>A0A2Z5R0C8</accession>
<gene>
    <name evidence="2" type="ORF">RA11412_1878</name>
</gene>
<dbReference type="InterPro" id="IPR057446">
    <property type="entry name" value="PH_bac"/>
</dbReference>
<reference evidence="2 3" key="1">
    <citation type="submission" date="2016-10" db="EMBL/GenBank/DDBJ databases">
        <title>Genome sequence of Rothia aeria strain JCM11412.</title>
        <authorList>
            <person name="Nambu T."/>
        </authorList>
    </citation>
    <scope>NUCLEOTIDE SEQUENCE [LARGE SCALE GENOMIC DNA]</scope>
    <source>
        <strain evidence="2 3">JCM 11412</strain>
    </source>
</reference>
<evidence type="ECO:0000313" key="2">
    <source>
        <dbReference type="EMBL" id="BAV88177.1"/>
    </source>
</evidence>
<dbReference type="GeneID" id="93860750"/>
<protein>
    <submittedName>
        <fullName evidence="2">Integral membrane protein</fullName>
    </submittedName>
</protein>